<dbReference type="InterPro" id="IPR052016">
    <property type="entry name" value="Bact_Sigma-Reg"/>
</dbReference>
<name>A0A177HVE0_9ACTN</name>
<accession>A0A177HVE0</accession>
<dbReference type="Gene3D" id="3.30.565.10">
    <property type="entry name" value="Histidine kinase-like ATPase, C-terminal domain"/>
    <property type="match status" value="1"/>
</dbReference>
<comment type="caution">
    <text evidence="4">The sequence shown here is derived from an EMBL/GenBank/DDBJ whole genome shotgun (WGS) entry which is preliminary data.</text>
</comment>
<feature type="region of interest" description="Disordered" evidence="2">
    <location>
        <begin position="152"/>
        <end position="173"/>
    </location>
</feature>
<dbReference type="InterPro" id="IPR036457">
    <property type="entry name" value="PPM-type-like_dom_sf"/>
</dbReference>
<dbReference type="STRING" id="1716141.STSP_21100"/>
<dbReference type="SUPFAM" id="SSF55874">
    <property type="entry name" value="ATPase domain of HSP90 chaperone/DNA topoisomerase II/histidine kinase"/>
    <property type="match status" value="1"/>
</dbReference>
<evidence type="ECO:0000256" key="1">
    <source>
        <dbReference type="ARBA" id="ARBA00022801"/>
    </source>
</evidence>
<dbReference type="InterPro" id="IPR029016">
    <property type="entry name" value="GAF-like_dom_sf"/>
</dbReference>
<dbReference type="SUPFAM" id="SSF55781">
    <property type="entry name" value="GAF domain-like"/>
    <property type="match status" value="1"/>
</dbReference>
<organism evidence="4 5">
    <name type="scientific">Streptomyces jeddahensis</name>
    <dbReference type="NCBI Taxonomy" id="1716141"/>
    <lineage>
        <taxon>Bacteria</taxon>
        <taxon>Bacillati</taxon>
        <taxon>Actinomycetota</taxon>
        <taxon>Actinomycetes</taxon>
        <taxon>Kitasatosporales</taxon>
        <taxon>Streptomycetaceae</taxon>
        <taxon>Streptomyces</taxon>
    </lineage>
</organism>
<dbReference type="RefSeq" id="WP_067275086.1">
    <property type="nucleotide sequence ID" value="NZ_LOHS01000061.1"/>
</dbReference>
<feature type="domain" description="PPM-type phosphatase" evidence="3">
    <location>
        <begin position="363"/>
        <end position="592"/>
    </location>
</feature>
<dbReference type="Pfam" id="PF07228">
    <property type="entry name" value="SpoIIE"/>
    <property type="match status" value="1"/>
</dbReference>
<dbReference type="CDD" id="cd16936">
    <property type="entry name" value="HATPase_RsbW-like"/>
    <property type="match status" value="1"/>
</dbReference>
<evidence type="ECO:0000256" key="2">
    <source>
        <dbReference type="SAM" id="MobiDB-lite"/>
    </source>
</evidence>
<dbReference type="InterPro" id="IPR003594">
    <property type="entry name" value="HATPase_dom"/>
</dbReference>
<evidence type="ECO:0000313" key="5">
    <source>
        <dbReference type="Proteomes" id="UP000077381"/>
    </source>
</evidence>
<dbReference type="InterPro" id="IPR001932">
    <property type="entry name" value="PPM-type_phosphatase-like_dom"/>
</dbReference>
<dbReference type="PATRIC" id="fig|1716141.3.peg.2216"/>
<dbReference type="SMART" id="SM00331">
    <property type="entry name" value="PP2C_SIG"/>
    <property type="match status" value="1"/>
</dbReference>
<proteinExistence type="predicted"/>
<gene>
    <name evidence="4" type="ORF">STSP_21100</name>
</gene>
<dbReference type="AlphaFoldDB" id="A0A177HVE0"/>
<dbReference type="Proteomes" id="UP000077381">
    <property type="component" value="Unassembled WGS sequence"/>
</dbReference>
<dbReference type="Gene3D" id="3.30.450.40">
    <property type="match status" value="1"/>
</dbReference>
<protein>
    <submittedName>
        <fullName evidence="4">Stage II sporulation protein E (SpoIIE)</fullName>
    </submittedName>
</protein>
<evidence type="ECO:0000313" key="4">
    <source>
        <dbReference type="EMBL" id="OAH14599.1"/>
    </source>
</evidence>
<dbReference type="EMBL" id="LOHS01000061">
    <property type="protein sequence ID" value="OAH14599.1"/>
    <property type="molecule type" value="Genomic_DNA"/>
</dbReference>
<dbReference type="Pfam" id="PF13581">
    <property type="entry name" value="HATPase_c_2"/>
    <property type="match status" value="1"/>
</dbReference>
<dbReference type="InterPro" id="IPR036890">
    <property type="entry name" value="HATPase_C_sf"/>
</dbReference>
<dbReference type="GO" id="GO:0016791">
    <property type="term" value="F:phosphatase activity"/>
    <property type="evidence" value="ECO:0007669"/>
    <property type="project" value="TreeGrafter"/>
</dbReference>
<dbReference type="PANTHER" id="PTHR43156">
    <property type="entry name" value="STAGE II SPORULATION PROTEIN E-RELATED"/>
    <property type="match status" value="1"/>
</dbReference>
<sequence length="607" mass="64832">MGGVPPVRDAREESASVITLPGSLHAPAASRAFIRTALSTPRATAVLGPVTARDRLVDDAVLLVSELVTNAVLHAGTPVEVSCRPVADDPGVIIEVADRHPASAVYSGPDTPRRGRGLQLLGALAESWGVTYQRTRKIVWLRLNAIPYRSESDASPSSTLGGEPRFAEVIGPAPPAEGRYRTAEWVDRSGSSFLAESSELFAGQLDEHMVAALAGQLLVPRLADWCAVWLRSESGRPRLSHVWHNDERRIAALRTALTSQSPPTGLDRSAVPWPWPDFADDHTAAGSALAFPLVAHGRDHGVLLLGRTDVAQPTEGVVRLLEDLARRVAQAVATARQYTRQATISLALQRRQLPPSLARIPGVDSAIVYEPHGEGLTVGGDFYDLFPMGQTRWCFLLGDVCGSDPEAMSITGLARHLVRLLAREGHGVESVLTRLNEALVEEDIEARAGGGEQPLPRFLSLLYGELEPESAAGGARCRVASAGHPPPLRLTADGSVVPAASPQILLGIDQDYEFHADTFVLAPGETLLCVTDGVTERRRGKRQLDDGDGLADILRGCGGLGAQAVAERVRRATHDFSPEPIKDDIAILVLEALPITGTDILGATPRV</sequence>
<keyword evidence="1" id="KW-0378">Hydrolase</keyword>
<dbReference type="PANTHER" id="PTHR43156:SF2">
    <property type="entry name" value="STAGE II SPORULATION PROTEIN E"/>
    <property type="match status" value="1"/>
</dbReference>
<reference evidence="4 5" key="1">
    <citation type="submission" date="2015-12" db="EMBL/GenBank/DDBJ databases">
        <title>Genome sequence of Streptomyces sp. G25.</title>
        <authorList>
            <person name="Poehlein A."/>
            <person name="Roettig A."/>
            <person name="Hiessl S."/>
            <person name="Hauschild P."/>
            <person name="Schauer J."/>
            <person name="Madkour M.H."/>
            <person name="Al-Ansari A.M."/>
            <person name="Almakishah N.H."/>
            <person name="Steinbuechel A."/>
            <person name="Daniel R."/>
        </authorList>
    </citation>
    <scope>NUCLEOTIDE SEQUENCE [LARGE SCALE GENOMIC DNA]</scope>
    <source>
        <strain evidence="5">G25(2015)</strain>
    </source>
</reference>
<keyword evidence="5" id="KW-1185">Reference proteome</keyword>
<dbReference type="Pfam" id="PF13492">
    <property type="entry name" value="GAF_3"/>
    <property type="match status" value="1"/>
</dbReference>
<dbReference type="Gene3D" id="3.60.40.10">
    <property type="entry name" value="PPM-type phosphatase domain"/>
    <property type="match status" value="1"/>
</dbReference>
<evidence type="ECO:0000259" key="3">
    <source>
        <dbReference type="SMART" id="SM00331"/>
    </source>
</evidence>
<dbReference type="InterPro" id="IPR003018">
    <property type="entry name" value="GAF"/>
</dbReference>